<reference evidence="1 2" key="1">
    <citation type="submission" date="2019-05" db="EMBL/GenBank/DDBJ databases">
        <title>Another draft genome of Portunus trituberculatus and its Hox gene families provides insights of decapod evolution.</title>
        <authorList>
            <person name="Jeong J.-H."/>
            <person name="Song I."/>
            <person name="Kim S."/>
            <person name="Choi T."/>
            <person name="Kim D."/>
            <person name="Ryu S."/>
            <person name="Kim W."/>
        </authorList>
    </citation>
    <scope>NUCLEOTIDE SEQUENCE [LARGE SCALE GENOMIC DNA]</scope>
    <source>
        <tissue evidence="1">Muscle</tissue>
    </source>
</reference>
<name>A0A5B7JU53_PORTR</name>
<dbReference type="Proteomes" id="UP000324222">
    <property type="component" value="Unassembled WGS sequence"/>
</dbReference>
<dbReference type="EMBL" id="VSRR010122703">
    <property type="protein sequence ID" value="MPD00391.1"/>
    <property type="molecule type" value="Genomic_DNA"/>
</dbReference>
<sequence>MKCTASTCVGCPPSVIMNTSSCSTACSPSSPSLTSWWSRCVSSLTLLFVPGFQNAALINLRSVFIPTGD</sequence>
<accession>A0A5B7JU53</accession>
<gene>
    <name evidence="1" type="ORF">E2C01_095858</name>
</gene>
<evidence type="ECO:0000313" key="1">
    <source>
        <dbReference type="EMBL" id="MPD00391.1"/>
    </source>
</evidence>
<dbReference type="AlphaFoldDB" id="A0A5B7JU53"/>
<evidence type="ECO:0000313" key="2">
    <source>
        <dbReference type="Proteomes" id="UP000324222"/>
    </source>
</evidence>
<keyword evidence="2" id="KW-1185">Reference proteome</keyword>
<protein>
    <submittedName>
        <fullName evidence="1">Uncharacterized protein</fullName>
    </submittedName>
</protein>
<comment type="caution">
    <text evidence="1">The sequence shown here is derived from an EMBL/GenBank/DDBJ whole genome shotgun (WGS) entry which is preliminary data.</text>
</comment>
<proteinExistence type="predicted"/>
<organism evidence="1 2">
    <name type="scientific">Portunus trituberculatus</name>
    <name type="common">Swimming crab</name>
    <name type="synonym">Neptunus trituberculatus</name>
    <dbReference type="NCBI Taxonomy" id="210409"/>
    <lineage>
        <taxon>Eukaryota</taxon>
        <taxon>Metazoa</taxon>
        <taxon>Ecdysozoa</taxon>
        <taxon>Arthropoda</taxon>
        <taxon>Crustacea</taxon>
        <taxon>Multicrustacea</taxon>
        <taxon>Malacostraca</taxon>
        <taxon>Eumalacostraca</taxon>
        <taxon>Eucarida</taxon>
        <taxon>Decapoda</taxon>
        <taxon>Pleocyemata</taxon>
        <taxon>Brachyura</taxon>
        <taxon>Eubrachyura</taxon>
        <taxon>Portunoidea</taxon>
        <taxon>Portunidae</taxon>
        <taxon>Portuninae</taxon>
        <taxon>Portunus</taxon>
    </lineage>
</organism>